<dbReference type="PANTHER" id="PTHR47074">
    <property type="entry name" value="BNAC02G40300D PROTEIN"/>
    <property type="match status" value="1"/>
</dbReference>
<feature type="region of interest" description="Disordered" evidence="1">
    <location>
        <begin position="54"/>
        <end position="75"/>
    </location>
</feature>
<protein>
    <recommendedName>
        <fullName evidence="2">RNase H type-1 domain-containing protein</fullName>
    </recommendedName>
</protein>
<dbReference type="AlphaFoldDB" id="A0A2P5CQV8"/>
<dbReference type="OrthoDB" id="1906820at2759"/>
<accession>A0A2P5CQV8</accession>
<dbReference type="InterPro" id="IPR002156">
    <property type="entry name" value="RNaseH_domain"/>
</dbReference>
<dbReference type="STRING" id="63057.A0A2P5CQV8"/>
<evidence type="ECO:0000313" key="3">
    <source>
        <dbReference type="EMBL" id="PON63393.1"/>
    </source>
</evidence>
<dbReference type="GO" id="GO:0003676">
    <property type="term" value="F:nucleic acid binding"/>
    <property type="evidence" value="ECO:0007669"/>
    <property type="project" value="InterPro"/>
</dbReference>
<dbReference type="InParanoid" id="A0A2P5CQV8"/>
<name>A0A2P5CQV8_TREOI</name>
<dbReference type="EMBL" id="JXTC01000337">
    <property type="protein sequence ID" value="PON63393.1"/>
    <property type="molecule type" value="Genomic_DNA"/>
</dbReference>
<feature type="domain" description="RNase H type-1" evidence="2">
    <location>
        <begin position="96"/>
        <end position="204"/>
    </location>
</feature>
<dbReference type="Proteomes" id="UP000237000">
    <property type="component" value="Unassembled WGS sequence"/>
</dbReference>
<dbReference type="PANTHER" id="PTHR47074:SF48">
    <property type="entry name" value="POLYNUCLEOTIDYL TRANSFERASE, RIBONUCLEASE H-LIKE SUPERFAMILY PROTEIN"/>
    <property type="match status" value="1"/>
</dbReference>
<dbReference type="CDD" id="cd06222">
    <property type="entry name" value="RNase_H_like"/>
    <property type="match status" value="1"/>
</dbReference>
<proteinExistence type="predicted"/>
<evidence type="ECO:0000259" key="2">
    <source>
        <dbReference type="Pfam" id="PF13456"/>
    </source>
</evidence>
<dbReference type="InterPro" id="IPR052929">
    <property type="entry name" value="RNase_H-like_EbsB-rel"/>
</dbReference>
<dbReference type="GO" id="GO:0004523">
    <property type="term" value="F:RNA-DNA hybrid ribonuclease activity"/>
    <property type="evidence" value="ECO:0007669"/>
    <property type="project" value="InterPro"/>
</dbReference>
<dbReference type="Pfam" id="PF13456">
    <property type="entry name" value="RVT_3"/>
    <property type="match status" value="1"/>
</dbReference>
<evidence type="ECO:0000313" key="4">
    <source>
        <dbReference type="Proteomes" id="UP000237000"/>
    </source>
</evidence>
<organism evidence="3 4">
    <name type="scientific">Trema orientale</name>
    <name type="common">Charcoal tree</name>
    <name type="synonym">Celtis orientalis</name>
    <dbReference type="NCBI Taxonomy" id="63057"/>
    <lineage>
        <taxon>Eukaryota</taxon>
        <taxon>Viridiplantae</taxon>
        <taxon>Streptophyta</taxon>
        <taxon>Embryophyta</taxon>
        <taxon>Tracheophyta</taxon>
        <taxon>Spermatophyta</taxon>
        <taxon>Magnoliopsida</taxon>
        <taxon>eudicotyledons</taxon>
        <taxon>Gunneridae</taxon>
        <taxon>Pentapetalae</taxon>
        <taxon>rosids</taxon>
        <taxon>fabids</taxon>
        <taxon>Rosales</taxon>
        <taxon>Cannabaceae</taxon>
        <taxon>Trema</taxon>
    </lineage>
</organism>
<keyword evidence="4" id="KW-1185">Reference proteome</keyword>
<comment type="caution">
    <text evidence="3">The sequence shown here is derived from an EMBL/GenBank/DDBJ whole genome shotgun (WGS) entry which is preliminary data.</text>
</comment>
<sequence>MNAYYGITTNVESSRSKAGIKLPNARSTPLSYSNLSTWWRCLWRLKAQTKNREFQSHLTASKPPPPSTQTRWQPPSDPWIKLNVDAAITEVGTCIEVSGLIRNHLGEVLISFCSNTKTTCTIEVVEAFNLRHGISCAKDADLGPVLMESNAYNVVSLVNNKTVTSADIGVIIKDVQNLLVSIPGSSVCFVPRSCNSAAHMLVKWSVANNGTFSWQGETPHWLLSSNVF</sequence>
<reference evidence="4" key="1">
    <citation type="submission" date="2016-06" db="EMBL/GenBank/DDBJ databases">
        <title>Parallel loss of symbiosis genes in relatives of nitrogen-fixing non-legume Parasponia.</title>
        <authorList>
            <person name="Van Velzen R."/>
            <person name="Holmer R."/>
            <person name="Bu F."/>
            <person name="Rutten L."/>
            <person name="Van Zeijl A."/>
            <person name="Liu W."/>
            <person name="Santuari L."/>
            <person name="Cao Q."/>
            <person name="Sharma T."/>
            <person name="Shen D."/>
            <person name="Roswanjaya Y."/>
            <person name="Wardhani T."/>
            <person name="Kalhor M.S."/>
            <person name="Jansen J."/>
            <person name="Van den Hoogen J."/>
            <person name="Gungor B."/>
            <person name="Hartog M."/>
            <person name="Hontelez J."/>
            <person name="Verver J."/>
            <person name="Yang W.-C."/>
            <person name="Schijlen E."/>
            <person name="Repin R."/>
            <person name="Schilthuizen M."/>
            <person name="Schranz E."/>
            <person name="Heidstra R."/>
            <person name="Miyata K."/>
            <person name="Fedorova E."/>
            <person name="Kohlen W."/>
            <person name="Bisseling T."/>
            <person name="Smit S."/>
            <person name="Geurts R."/>
        </authorList>
    </citation>
    <scope>NUCLEOTIDE SEQUENCE [LARGE SCALE GENOMIC DNA]</scope>
    <source>
        <strain evidence="4">cv. RG33-2</strain>
    </source>
</reference>
<gene>
    <name evidence="3" type="ORF">TorRG33x02_276370</name>
</gene>
<evidence type="ECO:0000256" key="1">
    <source>
        <dbReference type="SAM" id="MobiDB-lite"/>
    </source>
</evidence>
<dbReference type="InterPro" id="IPR044730">
    <property type="entry name" value="RNase_H-like_dom_plant"/>
</dbReference>